<sequence length="162" mass="18160">MTFARFVSHPLSSSSFSPLLFPSASLSSSSFPSLSSLQKRAHLRHFSSSLPLLFSSSSPSLTPSSSPPLFSSFTSPSSSSLSSVYKDIYGWERRKFSSSSSRAGRRHRQYLEESLLSQSLSDLVHTVEAHSKESCHLTRAELRRRRRTRREDNGEENDAKDE</sequence>
<evidence type="ECO:0000256" key="1">
    <source>
        <dbReference type="SAM" id="MobiDB-lite"/>
    </source>
</evidence>
<keyword evidence="3" id="KW-1185">Reference proteome</keyword>
<evidence type="ECO:0000313" key="2">
    <source>
        <dbReference type="EMBL" id="PHJ21586.1"/>
    </source>
</evidence>
<protein>
    <submittedName>
        <fullName evidence="2">Uncharacterized protein</fullName>
    </submittedName>
</protein>
<feature type="region of interest" description="Disordered" evidence="1">
    <location>
        <begin position="131"/>
        <end position="162"/>
    </location>
</feature>
<dbReference type="AlphaFoldDB" id="A0A2C6L140"/>
<reference evidence="2 3" key="1">
    <citation type="journal article" date="2017" name="Int. J. Parasitol.">
        <title>The genome of the protozoan parasite Cystoisospora suis and a reverse vaccinology approach to identify vaccine candidates.</title>
        <authorList>
            <person name="Palmieri N."/>
            <person name="Shrestha A."/>
            <person name="Ruttkowski B."/>
            <person name="Beck T."/>
            <person name="Vogl C."/>
            <person name="Tomley F."/>
            <person name="Blake D.P."/>
            <person name="Joachim A."/>
        </authorList>
    </citation>
    <scope>NUCLEOTIDE SEQUENCE [LARGE SCALE GENOMIC DNA]</scope>
    <source>
        <strain evidence="2 3">Wien I</strain>
    </source>
</reference>
<dbReference type="RefSeq" id="XP_067923268.1">
    <property type="nucleotide sequence ID" value="XM_068064759.1"/>
</dbReference>
<feature type="compositionally biased region" description="Basic and acidic residues" evidence="1">
    <location>
        <begin position="131"/>
        <end position="141"/>
    </location>
</feature>
<feature type="region of interest" description="Disordered" evidence="1">
    <location>
        <begin position="55"/>
        <end position="82"/>
    </location>
</feature>
<organism evidence="2 3">
    <name type="scientific">Cystoisospora suis</name>
    <dbReference type="NCBI Taxonomy" id="483139"/>
    <lineage>
        <taxon>Eukaryota</taxon>
        <taxon>Sar</taxon>
        <taxon>Alveolata</taxon>
        <taxon>Apicomplexa</taxon>
        <taxon>Conoidasida</taxon>
        <taxon>Coccidia</taxon>
        <taxon>Eucoccidiorida</taxon>
        <taxon>Eimeriorina</taxon>
        <taxon>Sarcocystidae</taxon>
        <taxon>Cystoisospora</taxon>
    </lineage>
</organism>
<dbReference type="VEuPathDB" id="ToxoDB:CSUI_004571"/>
<dbReference type="GeneID" id="94427970"/>
<accession>A0A2C6L140</accession>
<dbReference type="EMBL" id="MIGC01002149">
    <property type="protein sequence ID" value="PHJ21586.1"/>
    <property type="molecule type" value="Genomic_DNA"/>
</dbReference>
<evidence type="ECO:0000313" key="3">
    <source>
        <dbReference type="Proteomes" id="UP000221165"/>
    </source>
</evidence>
<feature type="compositionally biased region" description="Acidic residues" evidence="1">
    <location>
        <begin position="153"/>
        <end position="162"/>
    </location>
</feature>
<proteinExistence type="predicted"/>
<feature type="non-terminal residue" evidence="2">
    <location>
        <position position="162"/>
    </location>
</feature>
<name>A0A2C6L140_9APIC</name>
<dbReference type="Proteomes" id="UP000221165">
    <property type="component" value="Unassembled WGS sequence"/>
</dbReference>
<comment type="caution">
    <text evidence="2">The sequence shown here is derived from an EMBL/GenBank/DDBJ whole genome shotgun (WGS) entry which is preliminary data.</text>
</comment>
<gene>
    <name evidence="2" type="ORF">CSUI_004571</name>
</gene>